<dbReference type="AlphaFoldDB" id="A0A1M5ZW63"/>
<organism evidence="7 8">
    <name type="scientific">Butyrivibrio fibrisolvens DSM 3071</name>
    <dbReference type="NCBI Taxonomy" id="1121131"/>
    <lineage>
        <taxon>Bacteria</taxon>
        <taxon>Bacillati</taxon>
        <taxon>Bacillota</taxon>
        <taxon>Clostridia</taxon>
        <taxon>Lachnospirales</taxon>
        <taxon>Lachnospiraceae</taxon>
        <taxon>Butyrivibrio</taxon>
    </lineage>
</organism>
<keyword evidence="3" id="KW-0328">Glycosyltransferase</keyword>
<dbReference type="Pfam" id="PF08241">
    <property type="entry name" value="Methyltransf_11"/>
    <property type="match status" value="1"/>
</dbReference>
<evidence type="ECO:0000256" key="1">
    <source>
        <dbReference type="ARBA" id="ARBA00004776"/>
    </source>
</evidence>
<dbReference type="GO" id="GO:0008757">
    <property type="term" value="F:S-adenosylmethionine-dependent methyltransferase activity"/>
    <property type="evidence" value="ECO:0007669"/>
    <property type="project" value="InterPro"/>
</dbReference>
<evidence type="ECO:0000256" key="4">
    <source>
        <dbReference type="ARBA" id="ARBA00022679"/>
    </source>
</evidence>
<feature type="domain" description="Methyltransferase type 11" evidence="6">
    <location>
        <begin position="432"/>
        <end position="524"/>
    </location>
</feature>
<keyword evidence="8" id="KW-1185">Reference proteome</keyword>
<name>A0A1M5ZW63_BUTFI</name>
<comment type="pathway">
    <text evidence="1">Cell wall biogenesis; cell wall polysaccharide biosynthesis.</text>
</comment>
<dbReference type="PANTHER" id="PTHR43179">
    <property type="entry name" value="RHAMNOSYLTRANSFERASE WBBL"/>
    <property type="match status" value="1"/>
</dbReference>
<accession>A0A1M5ZW63</accession>
<evidence type="ECO:0000259" key="5">
    <source>
        <dbReference type="Pfam" id="PF00535"/>
    </source>
</evidence>
<evidence type="ECO:0000259" key="6">
    <source>
        <dbReference type="Pfam" id="PF08241"/>
    </source>
</evidence>
<dbReference type="EMBL" id="FQXK01000024">
    <property type="protein sequence ID" value="SHI28452.1"/>
    <property type="molecule type" value="Genomic_DNA"/>
</dbReference>
<dbReference type="OrthoDB" id="525353at2"/>
<dbReference type="SUPFAM" id="SSF53335">
    <property type="entry name" value="S-adenosyl-L-methionine-dependent methyltransferases"/>
    <property type="match status" value="1"/>
</dbReference>
<dbReference type="Pfam" id="PF00535">
    <property type="entry name" value="Glycos_transf_2"/>
    <property type="match status" value="1"/>
</dbReference>
<dbReference type="RefSeq" id="WP_073388612.1">
    <property type="nucleotide sequence ID" value="NZ_FQXK01000024.1"/>
</dbReference>
<dbReference type="InterPro" id="IPR001173">
    <property type="entry name" value="Glyco_trans_2-like"/>
</dbReference>
<comment type="similarity">
    <text evidence="2">Belongs to the glycosyltransferase 2 family.</text>
</comment>
<dbReference type="PANTHER" id="PTHR43179:SF12">
    <property type="entry name" value="GALACTOFURANOSYLTRANSFERASE GLFT2"/>
    <property type="match status" value="1"/>
</dbReference>
<dbReference type="CDD" id="cd02440">
    <property type="entry name" value="AdoMet_MTases"/>
    <property type="match status" value="1"/>
</dbReference>
<dbReference type="SUPFAM" id="SSF53448">
    <property type="entry name" value="Nucleotide-diphospho-sugar transferases"/>
    <property type="match status" value="1"/>
</dbReference>
<dbReference type="GeneID" id="89508350"/>
<proteinExistence type="inferred from homology"/>
<evidence type="ECO:0000256" key="2">
    <source>
        <dbReference type="ARBA" id="ARBA00006739"/>
    </source>
</evidence>
<feature type="domain" description="Glycosyltransferase 2-like" evidence="5">
    <location>
        <begin position="133"/>
        <end position="244"/>
    </location>
</feature>
<protein>
    <submittedName>
        <fullName evidence="7">Glycosyltransferase, GT2 family</fullName>
    </submittedName>
</protein>
<reference evidence="8" key="1">
    <citation type="submission" date="2016-11" db="EMBL/GenBank/DDBJ databases">
        <authorList>
            <person name="Varghese N."/>
            <person name="Submissions S."/>
        </authorList>
    </citation>
    <scope>NUCLEOTIDE SEQUENCE [LARGE SCALE GENOMIC DNA]</scope>
    <source>
        <strain evidence="8">DSM 3071</strain>
    </source>
</reference>
<dbReference type="GO" id="GO:0016757">
    <property type="term" value="F:glycosyltransferase activity"/>
    <property type="evidence" value="ECO:0007669"/>
    <property type="project" value="UniProtKB-KW"/>
</dbReference>
<evidence type="ECO:0000313" key="7">
    <source>
        <dbReference type="EMBL" id="SHI28452.1"/>
    </source>
</evidence>
<dbReference type="InterPro" id="IPR029044">
    <property type="entry name" value="Nucleotide-diphossugar_trans"/>
</dbReference>
<evidence type="ECO:0000256" key="3">
    <source>
        <dbReference type="ARBA" id="ARBA00022676"/>
    </source>
</evidence>
<dbReference type="Gene3D" id="3.40.50.150">
    <property type="entry name" value="Vaccinia Virus protein VP39"/>
    <property type="match status" value="1"/>
</dbReference>
<sequence>MYENIRSLVESGDYRKASEKIKELKESEQSQALISGDDENPEELHVLEATVCEALGDFRGEFLAIGKGLSKNQRNYELYYMLGLIYKRINNDQAYLCFEQAMRFCTLPEDTAPIQEELDKCKNNPSFKVRNVSFVVLSYNDEWLMKKCIKAIKDECLEGDEIIVVDNASTDGIAQWLRQQTGIRLIENGDNVGFSVGCNIGVIASVEDNDVLLINNDAVLTPGALFWMRMALYENTCVGAVGAVSNNATEQSVEVFLGTTDRIAAAIKYGAAHNIPLENPYEDKVRLTGFCELISRETVNCVFIEHTTQEEEHFPKSVQDMLKSMRGRKLLFDPRFTPAYFEDDDLGVRIAEAGFRQILCHNAFVYHQGGDDGEPSENKKNLLAMNRKVFEDKWGFDVWKYEGVYEELMKVVSDIVEGRASGKPVYPWFRFLEIGCGFGTNMSALKYRYPNCYVAGVESFADVAYLGKYMGDIIKGNIEETTLPFPEHSFDIICIYDALKYAENKDELFMKLIHFLKNDGYLIVSKGCEEGIPKSVNTVIL</sequence>
<gene>
    <name evidence="7" type="ORF">SAMN02745229_02761</name>
</gene>
<dbReference type="Proteomes" id="UP000184278">
    <property type="component" value="Unassembled WGS sequence"/>
</dbReference>
<keyword evidence="4 7" id="KW-0808">Transferase</keyword>
<dbReference type="Gene3D" id="3.90.550.10">
    <property type="entry name" value="Spore Coat Polysaccharide Biosynthesis Protein SpsA, Chain A"/>
    <property type="match status" value="1"/>
</dbReference>
<dbReference type="STRING" id="1121131.SAMN02745229_02761"/>
<dbReference type="InterPro" id="IPR029063">
    <property type="entry name" value="SAM-dependent_MTases_sf"/>
</dbReference>
<dbReference type="InterPro" id="IPR013216">
    <property type="entry name" value="Methyltransf_11"/>
</dbReference>
<evidence type="ECO:0000313" key="8">
    <source>
        <dbReference type="Proteomes" id="UP000184278"/>
    </source>
</evidence>